<accession>A0A849KVC3</accession>
<dbReference type="Proteomes" id="UP000574931">
    <property type="component" value="Unassembled WGS sequence"/>
</dbReference>
<keyword evidence="5" id="KW-0067">ATP-binding</keyword>
<keyword evidence="6" id="KW-1015">Disulfide bond</keyword>
<dbReference type="SUPFAM" id="SSF53067">
    <property type="entry name" value="Actin-like ATPase domain"/>
    <property type="match status" value="2"/>
</dbReference>
<dbReference type="RefSeq" id="WP_171319191.1">
    <property type="nucleotide sequence ID" value="NZ_JABFCY010000016.1"/>
</dbReference>
<dbReference type="GO" id="GO:0019301">
    <property type="term" value="P:rhamnose catabolic process"/>
    <property type="evidence" value="ECO:0007669"/>
    <property type="project" value="InterPro"/>
</dbReference>
<keyword evidence="3" id="KW-0547">Nucleotide-binding</keyword>
<keyword evidence="11" id="KW-1185">Reference proteome</keyword>
<dbReference type="CDD" id="cd07771">
    <property type="entry name" value="ASKHA_NBD_FGGY_RhaB-like"/>
    <property type="match status" value="1"/>
</dbReference>
<comment type="similarity">
    <text evidence="1">Belongs to the FGGY kinase family.</text>
</comment>
<dbReference type="PANTHER" id="PTHR10196:SF93">
    <property type="entry name" value="L-RHAMNULOKINASE"/>
    <property type="match status" value="1"/>
</dbReference>
<keyword evidence="2" id="KW-0808">Transferase</keyword>
<evidence type="ECO:0000256" key="5">
    <source>
        <dbReference type="ARBA" id="ARBA00022840"/>
    </source>
</evidence>
<evidence type="ECO:0000256" key="7">
    <source>
        <dbReference type="ARBA" id="ARBA00023308"/>
    </source>
</evidence>
<dbReference type="GO" id="GO:0005524">
    <property type="term" value="F:ATP binding"/>
    <property type="evidence" value="ECO:0007669"/>
    <property type="project" value="UniProtKB-KW"/>
</dbReference>
<dbReference type="Pfam" id="PF00370">
    <property type="entry name" value="FGGY_N"/>
    <property type="match status" value="1"/>
</dbReference>
<evidence type="ECO:0000256" key="4">
    <source>
        <dbReference type="ARBA" id="ARBA00022777"/>
    </source>
</evidence>
<keyword evidence="4" id="KW-0418">Kinase</keyword>
<feature type="domain" description="Carbohydrate kinase FGGY N-terminal" evidence="8">
    <location>
        <begin position="5"/>
        <end position="240"/>
    </location>
</feature>
<protein>
    <recommendedName>
        <fullName evidence="12">Rhamnulokinase</fullName>
    </recommendedName>
</protein>
<sequence length="471" mass="50387">MTKSLVFDLGAGSGRAMMAIYDGKNLNLSEVSRFSGIETHMPDGPHWDLARLFDEIKTGLKQAFEKYGAFDSIGIDSWGVDYTLIDGDGGLDLSPFHYRHPRSQSGYDRFPVTDESMFLRTGSQILPVNTAYQLLSGLDQARGKLTANHRLVLIADAVNFFLTGHIASEITLARTTGMLGLSGEWDHSICTEAGIPHTLLPPVVSSGQVLGCINDSLHAELGIGPVPVISVAAHDTASAVCALPLRSQEAFLICGSWAILGSELDHPVTSDEARLAGFGNEGGVEGRQIFLKSLNGLHLLQKLRSSWSSKTCEEVSFAHMSSFAAAAATDVNVAAVDLSDAMFFNPADIIETIRSACPAIVPDMSNELGYLALVVYRGLVNGVSDSLTAMEKLTGKTVNRIRICGGGGHDAFLCQLIANVTGRAVSVGPIEASAWGNAMLQLIGLGKVDNLEAARMLVEKSTDIRDYYPQN</sequence>
<dbReference type="Pfam" id="PF02782">
    <property type="entry name" value="FGGY_C"/>
    <property type="match status" value="1"/>
</dbReference>
<comment type="caution">
    <text evidence="10">The sequence shown here is derived from an EMBL/GenBank/DDBJ whole genome shotgun (WGS) entry which is preliminary data.</text>
</comment>
<evidence type="ECO:0000259" key="9">
    <source>
        <dbReference type="Pfam" id="PF02782"/>
    </source>
</evidence>
<evidence type="ECO:0000313" key="11">
    <source>
        <dbReference type="Proteomes" id="UP000574931"/>
    </source>
</evidence>
<dbReference type="GO" id="GO:0008993">
    <property type="term" value="F:rhamnulokinase activity"/>
    <property type="evidence" value="ECO:0007669"/>
    <property type="project" value="InterPro"/>
</dbReference>
<evidence type="ECO:0000256" key="1">
    <source>
        <dbReference type="ARBA" id="ARBA00009156"/>
    </source>
</evidence>
<dbReference type="InterPro" id="IPR018485">
    <property type="entry name" value="FGGY_C"/>
</dbReference>
<proteinExistence type="inferred from homology"/>
<dbReference type="InterPro" id="IPR043129">
    <property type="entry name" value="ATPase_NBD"/>
</dbReference>
<reference evidence="10 11" key="1">
    <citation type="submission" date="2020-05" db="EMBL/GenBank/DDBJ databases">
        <title>Draft Genome Sequence of Ochrobactrum soli Isolated from Stable Fly Gut.</title>
        <authorList>
            <person name="Pileggi M.T."/>
            <person name="Vazhakkala L.J."/>
            <person name="Wong C.N."/>
        </authorList>
    </citation>
    <scope>NUCLEOTIDE SEQUENCE [LARGE SCALE GENOMIC DNA]</scope>
    <source>
        <strain evidence="10 11">MTP-C0764</strain>
    </source>
</reference>
<evidence type="ECO:0000259" key="8">
    <source>
        <dbReference type="Pfam" id="PF00370"/>
    </source>
</evidence>
<evidence type="ECO:0000313" key="10">
    <source>
        <dbReference type="EMBL" id="NNU62859.1"/>
    </source>
</evidence>
<feature type="domain" description="Carbohydrate kinase FGGY C-terminal" evidence="9">
    <location>
        <begin position="252"/>
        <end position="443"/>
    </location>
</feature>
<dbReference type="GO" id="GO:0005829">
    <property type="term" value="C:cytosol"/>
    <property type="evidence" value="ECO:0007669"/>
    <property type="project" value="TreeGrafter"/>
</dbReference>
<name>A0A849KVC3_9HYPH</name>
<dbReference type="InterPro" id="IPR013449">
    <property type="entry name" value="Rhamnulokinase"/>
</dbReference>
<keyword evidence="7" id="KW-0684">Rhamnose metabolism</keyword>
<gene>
    <name evidence="10" type="ORF">HKX02_21735</name>
</gene>
<dbReference type="PANTHER" id="PTHR10196">
    <property type="entry name" value="SUGAR KINASE"/>
    <property type="match status" value="1"/>
</dbReference>
<evidence type="ECO:0000256" key="6">
    <source>
        <dbReference type="ARBA" id="ARBA00023157"/>
    </source>
</evidence>
<dbReference type="AlphaFoldDB" id="A0A849KVC3"/>
<evidence type="ECO:0000256" key="2">
    <source>
        <dbReference type="ARBA" id="ARBA00022679"/>
    </source>
</evidence>
<organism evidence="10 11">
    <name type="scientific">Ochrobactrum soli</name>
    <dbReference type="NCBI Taxonomy" id="2448455"/>
    <lineage>
        <taxon>Bacteria</taxon>
        <taxon>Pseudomonadati</taxon>
        <taxon>Pseudomonadota</taxon>
        <taxon>Alphaproteobacteria</taxon>
        <taxon>Hyphomicrobiales</taxon>
        <taxon>Brucellaceae</taxon>
        <taxon>Brucella/Ochrobactrum group</taxon>
        <taxon>Ochrobactrum</taxon>
    </lineage>
</organism>
<dbReference type="EMBL" id="JABFCY010000016">
    <property type="protein sequence ID" value="NNU62859.1"/>
    <property type="molecule type" value="Genomic_DNA"/>
</dbReference>
<dbReference type="Gene3D" id="3.30.420.40">
    <property type="match status" value="2"/>
</dbReference>
<evidence type="ECO:0008006" key="12">
    <source>
        <dbReference type="Google" id="ProtNLM"/>
    </source>
</evidence>
<evidence type="ECO:0000256" key="3">
    <source>
        <dbReference type="ARBA" id="ARBA00022741"/>
    </source>
</evidence>
<dbReference type="GO" id="GO:0006071">
    <property type="term" value="P:glycerol metabolic process"/>
    <property type="evidence" value="ECO:0007669"/>
    <property type="project" value="TreeGrafter"/>
</dbReference>
<dbReference type="GO" id="GO:0004370">
    <property type="term" value="F:glycerol kinase activity"/>
    <property type="evidence" value="ECO:0007669"/>
    <property type="project" value="TreeGrafter"/>
</dbReference>
<dbReference type="InterPro" id="IPR018484">
    <property type="entry name" value="FGGY_N"/>
</dbReference>